<dbReference type="EMBL" id="DSZT01000108">
    <property type="protein sequence ID" value="HGU41961.1"/>
    <property type="molecule type" value="Genomic_DNA"/>
</dbReference>
<organism evidence="2">
    <name type="scientific">Fervidobacterium pennivorans</name>
    <dbReference type="NCBI Taxonomy" id="93466"/>
    <lineage>
        <taxon>Bacteria</taxon>
        <taxon>Thermotogati</taxon>
        <taxon>Thermotogota</taxon>
        <taxon>Thermotogae</taxon>
        <taxon>Thermotogales</taxon>
        <taxon>Fervidobacteriaceae</taxon>
        <taxon>Fervidobacterium</taxon>
    </lineage>
</organism>
<accession>A0A7C4RYW5</accession>
<evidence type="ECO:0000313" key="1">
    <source>
        <dbReference type="EMBL" id="HGQ77970.1"/>
    </source>
</evidence>
<dbReference type="AlphaFoldDB" id="A0A7C4RYW5"/>
<protein>
    <submittedName>
        <fullName evidence="2">Uncharacterized protein</fullName>
    </submittedName>
</protein>
<sequence length="78" mass="9237">MGKYEMDFEKYKKAVEKVIQRFADRGWEEIRVEEIWFETSLPIDLILEVINQGILIPSEVNSITHGGKVIWKKEELEI</sequence>
<evidence type="ECO:0000313" key="2">
    <source>
        <dbReference type="EMBL" id="HGU41961.1"/>
    </source>
</evidence>
<gene>
    <name evidence="2" type="ORF">ENT72_03430</name>
    <name evidence="1" type="ORF">ENU12_08775</name>
</gene>
<dbReference type="EMBL" id="DTBH01000179">
    <property type="protein sequence ID" value="HGQ77970.1"/>
    <property type="molecule type" value="Genomic_DNA"/>
</dbReference>
<comment type="caution">
    <text evidence="2">The sequence shown here is derived from an EMBL/GenBank/DDBJ whole genome shotgun (WGS) entry which is preliminary data.</text>
</comment>
<reference evidence="2" key="1">
    <citation type="journal article" date="2020" name="mSystems">
        <title>Genome- and Community-Level Interaction Insights into Carbon Utilization and Element Cycling Functions of Hydrothermarchaeota in Hydrothermal Sediment.</title>
        <authorList>
            <person name="Zhou Z."/>
            <person name="Liu Y."/>
            <person name="Xu W."/>
            <person name="Pan J."/>
            <person name="Luo Z.H."/>
            <person name="Li M."/>
        </authorList>
    </citation>
    <scope>NUCLEOTIDE SEQUENCE [LARGE SCALE GENOMIC DNA]</scope>
    <source>
        <strain evidence="2">SpSt-604</strain>
        <strain evidence="1">SpSt-640</strain>
    </source>
</reference>
<name>A0A7C4RYW5_FERPE</name>
<proteinExistence type="predicted"/>